<reference evidence="2 3" key="1">
    <citation type="journal article" date="2020" name="Nature">
        <title>Six reference-quality genomes reveal evolution of bat adaptations.</title>
        <authorList>
            <person name="Jebb D."/>
            <person name="Huang Z."/>
            <person name="Pippel M."/>
            <person name="Hughes G.M."/>
            <person name="Lavrichenko K."/>
            <person name="Devanna P."/>
            <person name="Winkler S."/>
            <person name="Jermiin L.S."/>
            <person name="Skirmuntt E.C."/>
            <person name="Katzourakis A."/>
            <person name="Burkitt-Gray L."/>
            <person name="Ray D.A."/>
            <person name="Sullivan K.A.M."/>
            <person name="Roscito J.G."/>
            <person name="Kirilenko B.M."/>
            <person name="Davalos L.M."/>
            <person name="Corthals A.P."/>
            <person name="Power M.L."/>
            <person name="Jones G."/>
            <person name="Ransome R.D."/>
            <person name="Dechmann D.K.N."/>
            <person name="Locatelli A.G."/>
            <person name="Puechmaille S.J."/>
            <person name="Fedrigo O."/>
            <person name="Jarvis E.D."/>
            <person name="Hiller M."/>
            <person name="Vernes S.C."/>
            <person name="Myers E.W."/>
            <person name="Teeling E.C."/>
        </authorList>
    </citation>
    <scope>NUCLEOTIDE SEQUENCE [LARGE SCALE GENOMIC DNA]</scope>
    <source>
        <strain evidence="2">MMyoMyo1</strain>
        <tissue evidence="2">Flight muscle</tissue>
    </source>
</reference>
<comment type="caution">
    <text evidence="2">The sequence shown here is derived from an EMBL/GenBank/DDBJ whole genome shotgun (WGS) entry which is preliminary data.</text>
</comment>
<accession>A0A7J7VIQ7</accession>
<protein>
    <submittedName>
        <fullName evidence="2">Uncharacterized protein</fullName>
    </submittedName>
</protein>
<dbReference type="Proteomes" id="UP000527355">
    <property type="component" value="Unassembled WGS sequence"/>
</dbReference>
<sequence>MKLKCFTNPSPTHMWCSEMSRGAKATGRKGEGCPPLWRPPVSSNCLPKVSQVPLPLQTAAVVSPGSPWPPRRGTRRDSAQHSHSLTTAHAHTHAAPTSSQPFLLFFPFLQALSQSLSQNEAPGWAEGGAVPLAPPLPCQERGRGRKGGREAWRTAEKNRETDWERLGWRDGNKIIILKYFL</sequence>
<dbReference type="EMBL" id="JABWUV010000010">
    <property type="protein sequence ID" value="KAF6324890.1"/>
    <property type="molecule type" value="Genomic_DNA"/>
</dbReference>
<evidence type="ECO:0000313" key="3">
    <source>
        <dbReference type="Proteomes" id="UP000527355"/>
    </source>
</evidence>
<feature type="compositionally biased region" description="Low complexity" evidence="1">
    <location>
        <begin position="81"/>
        <end position="93"/>
    </location>
</feature>
<feature type="region of interest" description="Disordered" evidence="1">
    <location>
        <begin position="60"/>
        <end position="93"/>
    </location>
</feature>
<organism evidence="2 3">
    <name type="scientific">Myotis myotis</name>
    <name type="common">Greater mouse-eared bat</name>
    <name type="synonym">Vespertilio myotis</name>
    <dbReference type="NCBI Taxonomy" id="51298"/>
    <lineage>
        <taxon>Eukaryota</taxon>
        <taxon>Metazoa</taxon>
        <taxon>Chordata</taxon>
        <taxon>Craniata</taxon>
        <taxon>Vertebrata</taxon>
        <taxon>Euteleostomi</taxon>
        <taxon>Mammalia</taxon>
        <taxon>Eutheria</taxon>
        <taxon>Laurasiatheria</taxon>
        <taxon>Chiroptera</taxon>
        <taxon>Yangochiroptera</taxon>
        <taxon>Vespertilionidae</taxon>
        <taxon>Myotis</taxon>
    </lineage>
</organism>
<gene>
    <name evidence="2" type="ORF">mMyoMyo1_008341</name>
</gene>
<evidence type="ECO:0000256" key="1">
    <source>
        <dbReference type="SAM" id="MobiDB-lite"/>
    </source>
</evidence>
<evidence type="ECO:0000313" key="2">
    <source>
        <dbReference type="EMBL" id="KAF6324890.1"/>
    </source>
</evidence>
<name>A0A7J7VIQ7_MYOMY</name>
<dbReference type="AlphaFoldDB" id="A0A7J7VIQ7"/>
<feature type="region of interest" description="Disordered" evidence="1">
    <location>
        <begin position="120"/>
        <end position="153"/>
    </location>
</feature>
<keyword evidence="3" id="KW-1185">Reference proteome</keyword>
<proteinExistence type="predicted"/>